<dbReference type="GO" id="GO:0038023">
    <property type="term" value="F:signaling receptor activity"/>
    <property type="evidence" value="ECO:0007669"/>
    <property type="project" value="InterPro"/>
</dbReference>
<dbReference type="InterPro" id="IPR000531">
    <property type="entry name" value="Beta-barrel_TonB"/>
</dbReference>
<dbReference type="OrthoDB" id="8732650at2"/>
<evidence type="ECO:0000256" key="11">
    <source>
        <dbReference type="RuleBase" id="RU003357"/>
    </source>
</evidence>
<feature type="chain" id="PRO_5017025844" evidence="12">
    <location>
        <begin position="20"/>
        <end position="694"/>
    </location>
</feature>
<evidence type="ECO:0000256" key="7">
    <source>
        <dbReference type="ARBA" id="ARBA00023136"/>
    </source>
</evidence>
<evidence type="ECO:0000313" key="15">
    <source>
        <dbReference type="EMBL" id="RDD82916.1"/>
    </source>
</evidence>
<dbReference type="SUPFAM" id="SSF56935">
    <property type="entry name" value="Porins"/>
    <property type="match status" value="1"/>
</dbReference>
<feature type="domain" description="TonB-dependent receptor plug" evidence="14">
    <location>
        <begin position="59"/>
        <end position="159"/>
    </location>
</feature>
<keyword evidence="5 10" id="KW-0812">Transmembrane</keyword>
<dbReference type="RefSeq" id="WP_114844428.1">
    <property type="nucleotide sequence ID" value="NZ_JBHSPE010000001.1"/>
</dbReference>
<keyword evidence="12" id="KW-0732">Signal</keyword>
<evidence type="ECO:0000256" key="1">
    <source>
        <dbReference type="ARBA" id="ARBA00004571"/>
    </source>
</evidence>
<dbReference type="PANTHER" id="PTHR32552">
    <property type="entry name" value="FERRICHROME IRON RECEPTOR-RELATED"/>
    <property type="match status" value="1"/>
</dbReference>
<dbReference type="Gene3D" id="2.40.170.20">
    <property type="entry name" value="TonB-dependent receptor, beta-barrel domain"/>
    <property type="match status" value="1"/>
</dbReference>
<proteinExistence type="inferred from homology"/>
<evidence type="ECO:0000259" key="14">
    <source>
        <dbReference type="Pfam" id="PF07715"/>
    </source>
</evidence>
<keyword evidence="8 15" id="KW-0675">Receptor</keyword>
<dbReference type="GO" id="GO:0009279">
    <property type="term" value="C:cell outer membrane"/>
    <property type="evidence" value="ECO:0007669"/>
    <property type="project" value="UniProtKB-SubCell"/>
</dbReference>
<dbReference type="InterPro" id="IPR036942">
    <property type="entry name" value="Beta-barrel_TonB_sf"/>
</dbReference>
<organism evidence="15 16">
    <name type="scientific">Dyella tabacisoli</name>
    <dbReference type="NCBI Taxonomy" id="2282381"/>
    <lineage>
        <taxon>Bacteria</taxon>
        <taxon>Pseudomonadati</taxon>
        <taxon>Pseudomonadota</taxon>
        <taxon>Gammaproteobacteria</taxon>
        <taxon>Lysobacterales</taxon>
        <taxon>Rhodanobacteraceae</taxon>
        <taxon>Dyella</taxon>
    </lineage>
</organism>
<dbReference type="Pfam" id="PF00593">
    <property type="entry name" value="TonB_dep_Rec_b-barrel"/>
    <property type="match status" value="1"/>
</dbReference>
<comment type="caution">
    <text evidence="15">The sequence shown here is derived from an EMBL/GenBank/DDBJ whole genome shotgun (WGS) entry which is preliminary data.</text>
</comment>
<keyword evidence="7 10" id="KW-0472">Membrane</keyword>
<dbReference type="InterPro" id="IPR039426">
    <property type="entry name" value="TonB-dep_rcpt-like"/>
</dbReference>
<evidence type="ECO:0000256" key="5">
    <source>
        <dbReference type="ARBA" id="ARBA00022692"/>
    </source>
</evidence>
<evidence type="ECO:0000256" key="6">
    <source>
        <dbReference type="ARBA" id="ARBA00023077"/>
    </source>
</evidence>
<evidence type="ECO:0000259" key="13">
    <source>
        <dbReference type="Pfam" id="PF00593"/>
    </source>
</evidence>
<dbReference type="InterPro" id="IPR037066">
    <property type="entry name" value="Plug_dom_sf"/>
</dbReference>
<evidence type="ECO:0000256" key="12">
    <source>
        <dbReference type="SAM" id="SignalP"/>
    </source>
</evidence>
<protein>
    <submittedName>
        <fullName evidence="15">TonB-dependent receptor</fullName>
    </submittedName>
</protein>
<dbReference type="InterPro" id="IPR010105">
    <property type="entry name" value="TonB_sidphr_rcpt"/>
</dbReference>
<name>A0A369UQK3_9GAMM</name>
<dbReference type="InterPro" id="IPR012910">
    <property type="entry name" value="Plug_dom"/>
</dbReference>
<dbReference type="NCBIfam" id="TIGR01783">
    <property type="entry name" value="TonB-siderophor"/>
    <property type="match status" value="1"/>
</dbReference>
<dbReference type="GO" id="GO:0015891">
    <property type="term" value="P:siderophore transport"/>
    <property type="evidence" value="ECO:0007669"/>
    <property type="project" value="InterPro"/>
</dbReference>
<dbReference type="Proteomes" id="UP000253782">
    <property type="component" value="Unassembled WGS sequence"/>
</dbReference>
<sequence length="694" mass="75784">MRYHVGLAALGLVAVCAHAQAGPIEAPVSTLQSVDVHGNKDKGYIGHTVGVGAFRDQSIMDVPATINVATRDLLDAQADVSLYDVLRNTAGVTKQQLSGEVFDNLAMRGITLDNRSNYRLNGSLPLLNLTELPLEDKERVEVLKGVSALYYGYTAPGGVVNMVTKRAGNQPITALGLSVDNNGGTIGQLDVGRRFGDRQQYGARINVAGGSLPSPVDGIDGDKRMASAALDWRVNERLNLRADLEYFHKKIGEQSVITQPAAKNGSITLPRMPDPSKRLSPEWADFAAHGHNVLLHADYALSERWLATLEAGRADVTRDRRAFTEIKNYNPLTGQGTLSGNRQSDASWNNQNLRAELFGSFATGSVGHELTLGAAQTKSNQDQTVTGQFTGTQNLYAPMTVPWLPISKTTVTPALNAVDRGIYVTDRLSFSEHWQSILGARYTRYTSDQGSNHYKASKTTPLAALIYKFNPRLMAYASYATGIEQGDRAPNTASNVNEALPPTISKQKELGMRWQPSDRLLLSGAVFDIDRAASYVNDNNLFVQSGRLRYRGIELSAQGQLSQAWSLQLSTQYLQARFHDINAALEDKTSENTPAVTASLFAEYAVPAIPGLALNGGLYFTGRRPLNNANQGYIDHYTLTGLGARYATNMFGKRVLWQLNVENATDKRYWAATGNNRLAMGLPRTTKLTMKIDL</sequence>
<accession>A0A369UQK3</accession>
<evidence type="ECO:0000313" key="16">
    <source>
        <dbReference type="Proteomes" id="UP000253782"/>
    </source>
</evidence>
<dbReference type="EMBL" id="QQAH01000003">
    <property type="protein sequence ID" value="RDD82916.1"/>
    <property type="molecule type" value="Genomic_DNA"/>
</dbReference>
<dbReference type="AlphaFoldDB" id="A0A369UQK3"/>
<keyword evidence="4 10" id="KW-1134">Transmembrane beta strand</keyword>
<evidence type="ECO:0000256" key="9">
    <source>
        <dbReference type="ARBA" id="ARBA00023237"/>
    </source>
</evidence>
<keyword evidence="3 10" id="KW-0813">Transport</keyword>
<evidence type="ECO:0000256" key="3">
    <source>
        <dbReference type="ARBA" id="ARBA00022448"/>
    </source>
</evidence>
<dbReference type="PROSITE" id="PS52016">
    <property type="entry name" value="TONB_DEPENDENT_REC_3"/>
    <property type="match status" value="1"/>
</dbReference>
<comment type="similarity">
    <text evidence="2 10 11">Belongs to the TonB-dependent receptor family.</text>
</comment>
<dbReference type="Pfam" id="PF07715">
    <property type="entry name" value="Plug"/>
    <property type="match status" value="1"/>
</dbReference>
<keyword evidence="16" id="KW-1185">Reference proteome</keyword>
<evidence type="ECO:0000256" key="10">
    <source>
        <dbReference type="PROSITE-ProRule" id="PRU01360"/>
    </source>
</evidence>
<evidence type="ECO:0000256" key="8">
    <source>
        <dbReference type="ARBA" id="ARBA00023170"/>
    </source>
</evidence>
<keyword evidence="9 10" id="KW-0998">Cell outer membrane</keyword>
<dbReference type="GO" id="GO:0015344">
    <property type="term" value="F:siderophore uptake transmembrane transporter activity"/>
    <property type="evidence" value="ECO:0007669"/>
    <property type="project" value="TreeGrafter"/>
</dbReference>
<keyword evidence="6 11" id="KW-0798">TonB box</keyword>
<evidence type="ECO:0000256" key="4">
    <source>
        <dbReference type="ARBA" id="ARBA00022452"/>
    </source>
</evidence>
<feature type="domain" description="TonB-dependent receptor-like beta-barrel" evidence="13">
    <location>
        <begin position="278"/>
        <end position="663"/>
    </location>
</feature>
<dbReference type="PANTHER" id="PTHR32552:SF82">
    <property type="entry name" value="FCUA PROTEIN"/>
    <property type="match status" value="1"/>
</dbReference>
<reference evidence="15 16" key="1">
    <citation type="submission" date="2018-07" db="EMBL/GenBank/DDBJ databases">
        <title>Dyella tabacisoli L4-6T, whole genome shotgun sequence.</title>
        <authorList>
            <person name="Zhou X.-K."/>
            <person name="Li W.-J."/>
            <person name="Duan Y.-Q."/>
        </authorList>
    </citation>
    <scope>NUCLEOTIDE SEQUENCE [LARGE SCALE GENOMIC DNA]</scope>
    <source>
        <strain evidence="15 16">L4-6</strain>
    </source>
</reference>
<comment type="subcellular location">
    <subcellularLocation>
        <location evidence="1 10">Cell outer membrane</location>
        <topology evidence="1 10">Multi-pass membrane protein</topology>
    </subcellularLocation>
</comment>
<dbReference type="CDD" id="cd01347">
    <property type="entry name" value="ligand_gated_channel"/>
    <property type="match status" value="1"/>
</dbReference>
<feature type="signal peptide" evidence="12">
    <location>
        <begin position="1"/>
        <end position="19"/>
    </location>
</feature>
<gene>
    <name evidence="15" type="ORF">DVJ77_05235</name>
</gene>
<dbReference type="Gene3D" id="2.170.130.10">
    <property type="entry name" value="TonB-dependent receptor, plug domain"/>
    <property type="match status" value="1"/>
</dbReference>
<evidence type="ECO:0000256" key="2">
    <source>
        <dbReference type="ARBA" id="ARBA00009810"/>
    </source>
</evidence>